<proteinExistence type="predicted"/>
<dbReference type="InterPro" id="IPR011009">
    <property type="entry name" value="Kinase-like_dom_sf"/>
</dbReference>
<dbReference type="PANTHER" id="PTHR21310">
    <property type="entry name" value="AMINOGLYCOSIDE PHOSPHOTRANSFERASE-RELATED-RELATED"/>
    <property type="match status" value="1"/>
</dbReference>
<accession>A0A8U0IK08</accession>
<name>A0A8U0IK08_9EURY</name>
<reference evidence="3" key="1">
    <citation type="submission" date="2022-04" db="EMBL/GenBank/DDBJ databases">
        <title>Diverse halophilic archaea isolated from saline environments.</title>
        <authorList>
            <person name="Cui H.-L."/>
        </authorList>
    </citation>
    <scope>NUCLEOTIDE SEQUENCE</scope>
    <source>
        <strain evidence="3">XZYJT40</strain>
    </source>
</reference>
<sequence>MDEVPEAREITDATLRELVRSVEPSWELEEAVPAERGFCSVYRVAVADGEESRELYLKASPDGQAWGLSTEARLQAVLDANTSIPVPEVLGVTDNHDERPTPYYLMRALSGEEVAYERVGRLGDDALRRLARETGEYLAQLHSVPAVERFGHVRHDGPALTDEPPEGDPATLTVGDPHEQWPSYLRDYAARELDRHADSRFSDLTPELERWVESRIDDLDGPFDPVLGRNDHGLHNLLIDPETGEITAMLDWGYTLAVPAAFDFEFAVYLYGGAFLAGLPDASDRRDLVREAMLSGYRATAPDRAERVSAPEPLYEALAMVRIMNDFRHLDLPDGTEPAVMERIESDVRGLLDG</sequence>
<evidence type="ECO:0000313" key="3">
    <source>
        <dbReference type="EMBL" id="UPW01467.1"/>
    </source>
</evidence>
<dbReference type="KEGG" id="haxz:M0R88_05020"/>
<dbReference type="Proteomes" id="UP000830434">
    <property type="component" value="Chromosome"/>
</dbReference>
<dbReference type="InterPro" id="IPR002575">
    <property type="entry name" value="Aminoglycoside_PTrfase"/>
</dbReference>
<dbReference type="InterPro" id="IPR051678">
    <property type="entry name" value="AGP_Transferase"/>
</dbReference>
<dbReference type="SUPFAM" id="SSF56112">
    <property type="entry name" value="Protein kinase-like (PK-like)"/>
    <property type="match status" value="1"/>
</dbReference>
<dbReference type="EMBL" id="CP096658">
    <property type="protein sequence ID" value="UPW01467.1"/>
    <property type="molecule type" value="Genomic_DNA"/>
</dbReference>
<feature type="region of interest" description="Disordered" evidence="1">
    <location>
        <begin position="156"/>
        <end position="176"/>
    </location>
</feature>
<dbReference type="AlphaFoldDB" id="A0A8U0IK08"/>
<protein>
    <submittedName>
        <fullName evidence="3">Phosphotransferase</fullName>
    </submittedName>
</protein>
<evidence type="ECO:0000259" key="2">
    <source>
        <dbReference type="Pfam" id="PF01636"/>
    </source>
</evidence>
<dbReference type="Gene3D" id="3.90.1200.10">
    <property type="match status" value="1"/>
</dbReference>
<feature type="domain" description="Aminoglycoside phosphotransferase" evidence="2">
    <location>
        <begin position="45"/>
        <end position="286"/>
    </location>
</feature>
<organism evidence="3 4">
    <name type="scientific">Halorussus gelatinilyticus</name>
    <dbReference type="NCBI Taxonomy" id="2937524"/>
    <lineage>
        <taxon>Archaea</taxon>
        <taxon>Methanobacteriati</taxon>
        <taxon>Methanobacteriota</taxon>
        <taxon>Stenosarchaea group</taxon>
        <taxon>Halobacteria</taxon>
        <taxon>Halobacteriales</taxon>
        <taxon>Haladaptataceae</taxon>
        <taxon>Halorussus</taxon>
    </lineage>
</organism>
<evidence type="ECO:0000313" key="4">
    <source>
        <dbReference type="Proteomes" id="UP000830434"/>
    </source>
</evidence>
<gene>
    <name evidence="3" type="ORF">M0R88_05020</name>
</gene>
<dbReference type="Pfam" id="PF01636">
    <property type="entry name" value="APH"/>
    <property type="match status" value="1"/>
</dbReference>
<evidence type="ECO:0000256" key="1">
    <source>
        <dbReference type="SAM" id="MobiDB-lite"/>
    </source>
</evidence>
<dbReference type="RefSeq" id="WP_248655869.1">
    <property type="nucleotide sequence ID" value="NZ_CP096658.1"/>
</dbReference>
<dbReference type="GeneID" id="72189193"/>
<keyword evidence="4" id="KW-1185">Reference proteome</keyword>